<evidence type="ECO:0000313" key="1">
    <source>
        <dbReference type="EMBL" id="QSS61511.1"/>
    </source>
</evidence>
<dbReference type="EMBL" id="CP069111">
    <property type="protein sequence ID" value="QSS61511.1"/>
    <property type="molecule type" value="Genomic_DNA"/>
</dbReference>
<organism evidence="1 2">
    <name type="scientific">Ajellomyces capsulatus</name>
    <name type="common">Darling's disease fungus</name>
    <name type="synonym">Histoplasma capsulatum</name>
    <dbReference type="NCBI Taxonomy" id="5037"/>
    <lineage>
        <taxon>Eukaryota</taxon>
        <taxon>Fungi</taxon>
        <taxon>Dikarya</taxon>
        <taxon>Ascomycota</taxon>
        <taxon>Pezizomycotina</taxon>
        <taxon>Eurotiomycetes</taxon>
        <taxon>Eurotiomycetidae</taxon>
        <taxon>Onygenales</taxon>
        <taxon>Ajellomycetaceae</taxon>
        <taxon>Histoplasma</taxon>
    </lineage>
</organism>
<protein>
    <submittedName>
        <fullName evidence="1">RMND5A protein</fullName>
    </submittedName>
</protein>
<dbReference type="AlphaFoldDB" id="A0A8A1M6A5"/>
<dbReference type="Proteomes" id="UP000663671">
    <property type="component" value="Chromosome 5"/>
</dbReference>
<gene>
    <name evidence="1" type="primary">RMD5</name>
    <name evidence="1" type="ORF">I7I51_03686</name>
</gene>
<name>A0A8A1M6A5_AJECA</name>
<accession>A0A8A1M6A5</accession>
<proteinExistence type="predicted"/>
<sequence>MCRPQLTCSKKQETPLPRIPVQRPSLWQSYKILSSLPSMQPTRISKTPIAVLTNIPRLWTSSLKTSLFPMTLFQHNPHW</sequence>
<dbReference type="VEuPathDB" id="FungiDB:I7I51_03686"/>
<reference evidence="1" key="1">
    <citation type="submission" date="2021-01" db="EMBL/GenBank/DDBJ databases">
        <title>Chromosome-level genome assembly of a human fungal pathogen reveals clustering of transcriptionally co-regulated genes.</title>
        <authorList>
            <person name="Voorhies M."/>
            <person name="Cohen S."/>
            <person name="Shea T.P."/>
            <person name="Petrus S."/>
            <person name="Munoz J.F."/>
            <person name="Poplawski S."/>
            <person name="Goldman W.E."/>
            <person name="Michael T."/>
            <person name="Cuomo C.A."/>
            <person name="Sil A."/>
            <person name="Beyhan S."/>
        </authorList>
    </citation>
    <scope>NUCLEOTIDE SEQUENCE</scope>
    <source>
        <strain evidence="1">WU24</strain>
    </source>
</reference>
<evidence type="ECO:0000313" key="2">
    <source>
        <dbReference type="Proteomes" id="UP000663671"/>
    </source>
</evidence>